<evidence type="ECO:0000259" key="10">
    <source>
        <dbReference type="Pfam" id="PF00288"/>
    </source>
</evidence>
<protein>
    <recommendedName>
        <fullName evidence="3 9">4-diphosphocytidyl-2-C-methyl-D-erythritol kinase</fullName>
        <shortName evidence="9">CMK</shortName>
        <ecNumber evidence="2 9">2.7.1.148</ecNumber>
    </recommendedName>
    <alternativeName>
        <fullName evidence="8 9">4-(cytidine-5'-diphospho)-2-C-methyl-D-erythritol kinase</fullName>
    </alternativeName>
</protein>
<dbReference type="InterPro" id="IPR036554">
    <property type="entry name" value="GHMP_kinase_C_sf"/>
</dbReference>
<dbReference type="InterPro" id="IPR020568">
    <property type="entry name" value="Ribosomal_Su5_D2-typ_SF"/>
</dbReference>
<dbReference type="PANTHER" id="PTHR43527">
    <property type="entry name" value="4-DIPHOSPHOCYTIDYL-2-C-METHYL-D-ERYTHRITOL KINASE, CHLOROPLASTIC"/>
    <property type="match status" value="1"/>
</dbReference>
<feature type="domain" description="GHMP kinase C-terminal" evidence="11">
    <location>
        <begin position="217"/>
        <end position="292"/>
    </location>
</feature>
<dbReference type="InterPro" id="IPR014721">
    <property type="entry name" value="Ribsml_uS5_D2-typ_fold_subgr"/>
</dbReference>
<gene>
    <name evidence="9" type="primary">ispE</name>
    <name evidence="12" type="ORF">IQ235_05340</name>
</gene>
<dbReference type="GO" id="GO:0019288">
    <property type="term" value="P:isopentenyl diphosphate biosynthetic process, methylerythritol 4-phosphate pathway"/>
    <property type="evidence" value="ECO:0007669"/>
    <property type="project" value="UniProtKB-UniRule"/>
</dbReference>
<keyword evidence="13" id="KW-1185">Reference proteome</keyword>
<evidence type="ECO:0000313" key="13">
    <source>
        <dbReference type="Proteomes" id="UP000621799"/>
    </source>
</evidence>
<dbReference type="GO" id="GO:0005524">
    <property type="term" value="F:ATP binding"/>
    <property type="evidence" value="ECO:0007669"/>
    <property type="project" value="UniProtKB-UniRule"/>
</dbReference>
<dbReference type="HAMAP" id="MF_00061">
    <property type="entry name" value="IspE"/>
    <property type="match status" value="1"/>
</dbReference>
<evidence type="ECO:0000256" key="6">
    <source>
        <dbReference type="ARBA" id="ARBA00022777"/>
    </source>
</evidence>
<dbReference type="GO" id="GO:0016114">
    <property type="term" value="P:terpenoid biosynthetic process"/>
    <property type="evidence" value="ECO:0007669"/>
    <property type="project" value="UniProtKB-UniRule"/>
</dbReference>
<evidence type="ECO:0000256" key="4">
    <source>
        <dbReference type="ARBA" id="ARBA00022679"/>
    </source>
</evidence>
<feature type="active site" evidence="9">
    <location>
        <position position="141"/>
    </location>
</feature>
<proteinExistence type="inferred from homology"/>
<keyword evidence="9" id="KW-0414">Isoprene biosynthesis</keyword>
<dbReference type="InterPro" id="IPR013750">
    <property type="entry name" value="GHMP_kinase_C_dom"/>
</dbReference>
<comment type="catalytic activity">
    <reaction evidence="9">
        <text>4-CDP-2-C-methyl-D-erythritol + ATP = 4-CDP-2-C-methyl-D-erythritol 2-phosphate + ADP + H(+)</text>
        <dbReference type="Rhea" id="RHEA:18437"/>
        <dbReference type="ChEBI" id="CHEBI:15378"/>
        <dbReference type="ChEBI" id="CHEBI:30616"/>
        <dbReference type="ChEBI" id="CHEBI:57823"/>
        <dbReference type="ChEBI" id="CHEBI:57919"/>
        <dbReference type="ChEBI" id="CHEBI:456216"/>
        <dbReference type="EC" id="2.7.1.148"/>
    </reaction>
</comment>
<dbReference type="SUPFAM" id="SSF54211">
    <property type="entry name" value="Ribosomal protein S5 domain 2-like"/>
    <property type="match status" value="1"/>
</dbReference>
<evidence type="ECO:0000256" key="5">
    <source>
        <dbReference type="ARBA" id="ARBA00022741"/>
    </source>
</evidence>
<dbReference type="InterPro" id="IPR004424">
    <property type="entry name" value="IspE"/>
</dbReference>
<evidence type="ECO:0000259" key="11">
    <source>
        <dbReference type="Pfam" id="PF08544"/>
    </source>
</evidence>
<name>A0A928VXS4_9CYAN</name>
<feature type="binding site" evidence="9">
    <location>
        <begin position="99"/>
        <end position="109"/>
    </location>
    <ligand>
        <name>ATP</name>
        <dbReference type="ChEBI" id="CHEBI:30616"/>
    </ligand>
</feature>
<dbReference type="Pfam" id="PF00288">
    <property type="entry name" value="GHMP_kinases_N"/>
    <property type="match status" value="1"/>
</dbReference>
<evidence type="ECO:0000313" key="12">
    <source>
        <dbReference type="EMBL" id="MBE9040216.1"/>
    </source>
</evidence>
<dbReference type="PANTHER" id="PTHR43527:SF2">
    <property type="entry name" value="4-DIPHOSPHOCYTIDYL-2-C-METHYL-D-ERYTHRITOL KINASE, CHLOROPLASTIC"/>
    <property type="match status" value="1"/>
</dbReference>
<dbReference type="AlphaFoldDB" id="A0A928VXS4"/>
<reference evidence="12" key="1">
    <citation type="submission" date="2020-10" db="EMBL/GenBank/DDBJ databases">
        <authorList>
            <person name="Castelo-Branco R."/>
            <person name="Eusebio N."/>
            <person name="Adriana R."/>
            <person name="Vieira A."/>
            <person name="Brugerolle De Fraissinette N."/>
            <person name="Rezende De Castro R."/>
            <person name="Schneider M.P."/>
            <person name="Vasconcelos V."/>
            <person name="Leao P.N."/>
        </authorList>
    </citation>
    <scope>NUCLEOTIDE SEQUENCE</scope>
    <source>
        <strain evidence="12">LEGE 11467</strain>
    </source>
</reference>
<dbReference type="GO" id="GO:0050515">
    <property type="term" value="F:4-(cytidine 5'-diphospho)-2-C-methyl-D-erythritol kinase activity"/>
    <property type="evidence" value="ECO:0007669"/>
    <property type="project" value="UniProtKB-UniRule"/>
</dbReference>
<sequence>MKSCSLVAPAKINLYLEIIGDRPDGYHELVMVMQSIALADRVELRTLAGEPTRVCCDHPEVPTDDRNLAARAAMLMAQRFPEASRRWGGVEITIDKQIPVAAGLAGGSTDAAATLVGLNLLWDLGLTVSELQDLGAFLGSDVPFCIEGGTALATGRGEKISPLPTVEGLYLVLGKYRSLQVSTAWAYQTFREQFGDRYISDEAGLEERRQRVHSGPMVSAIARHDLSKIGNELYNDLERVVLPVYPQVVQLRDTLVRQGAASGVLGVMMSGSGPSVFAGVESEAQAQRVREETARAIPNPDLELWATQAIPTGIDAISS</sequence>
<keyword evidence="7 9" id="KW-0067">ATP-binding</keyword>
<dbReference type="EMBL" id="JADEXN010000064">
    <property type="protein sequence ID" value="MBE9040216.1"/>
    <property type="molecule type" value="Genomic_DNA"/>
</dbReference>
<dbReference type="InterPro" id="IPR006204">
    <property type="entry name" value="GHMP_kinase_N_dom"/>
</dbReference>
<dbReference type="SUPFAM" id="SSF55060">
    <property type="entry name" value="GHMP Kinase, C-terminal domain"/>
    <property type="match status" value="1"/>
</dbReference>
<dbReference type="RefSeq" id="WP_264320471.1">
    <property type="nucleotide sequence ID" value="NZ_JADEXN010000064.1"/>
</dbReference>
<dbReference type="NCBIfam" id="TIGR00154">
    <property type="entry name" value="ispE"/>
    <property type="match status" value="1"/>
</dbReference>
<dbReference type="Gene3D" id="3.30.70.890">
    <property type="entry name" value="GHMP kinase, C-terminal domain"/>
    <property type="match status" value="1"/>
</dbReference>
<keyword evidence="6 9" id="KW-0418">Kinase</keyword>
<accession>A0A928VXS4</accession>
<dbReference type="Pfam" id="PF08544">
    <property type="entry name" value="GHMP_kinases_C"/>
    <property type="match status" value="1"/>
</dbReference>
<feature type="active site" evidence="9">
    <location>
        <position position="11"/>
    </location>
</feature>
<comment type="similarity">
    <text evidence="1 9">Belongs to the GHMP kinase family. IspE subfamily.</text>
</comment>
<evidence type="ECO:0000256" key="9">
    <source>
        <dbReference type="HAMAP-Rule" id="MF_00061"/>
    </source>
</evidence>
<feature type="domain" description="GHMP kinase N-terminal" evidence="10">
    <location>
        <begin position="67"/>
        <end position="149"/>
    </location>
</feature>
<comment type="pathway">
    <text evidence="9">Isoprenoid biosynthesis; isopentenyl diphosphate biosynthesis via DXP pathway; isopentenyl diphosphate from 1-deoxy-D-xylulose 5-phosphate: step 3/6.</text>
</comment>
<evidence type="ECO:0000256" key="7">
    <source>
        <dbReference type="ARBA" id="ARBA00022840"/>
    </source>
</evidence>
<evidence type="ECO:0000256" key="3">
    <source>
        <dbReference type="ARBA" id="ARBA00017473"/>
    </source>
</evidence>
<keyword evidence="4 9" id="KW-0808">Transferase</keyword>
<evidence type="ECO:0000256" key="1">
    <source>
        <dbReference type="ARBA" id="ARBA00009684"/>
    </source>
</evidence>
<dbReference type="PIRSF" id="PIRSF010376">
    <property type="entry name" value="IspE"/>
    <property type="match status" value="1"/>
</dbReference>
<organism evidence="12 13">
    <name type="scientific">Zarconia navalis LEGE 11467</name>
    <dbReference type="NCBI Taxonomy" id="1828826"/>
    <lineage>
        <taxon>Bacteria</taxon>
        <taxon>Bacillati</taxon>
        <taxon>Cyanobacteriota</taxon>
        <taxon>Cyanophyceae</taxon>
        <taxon>Oscillatoriophycideae</taxon>
        <taxon>Oscillatoriales</taxon>
        <taxon>Oscillatoriales incertae sedis</taxon>
        <taxon>Zarconia</taxon>
        <taxon>Zarconia navalis</taxon>
    </lineage>
</organism>
<evidence type="ECO:0000256" key="2">
    <source>
        <dbReference type="ARBA" id="ARBA00012052"/>
    </source>
</evidence>
<dbReference type="EC" id="2.7.1.148" evidence="2 9"/>
<dbReference type="Gene3D" id="3.30.230.10">
    <property type="match status" value="1"/>
</dbReference>
<comment type="function">
    <text evidence="9">Catalyzes the phosphorylation of the position 2 hydroxy group of 4-diphosphocytidyl-2C-methyl-D-erythritol.</text>
</comment>
<evidence type="ECO:0000256" key="8">
    <source>
        <dbReference type="ARBA" id="ARBA00032554"/>
    </source>
</evidence>
<comment type="caution">
    <text evidence="12">The sequence shown here is derived from an EMBL/GenBank/DDBJ whole genome shotgun (WGS) entry which is preliminary data.</text>
</comment>
<dbReference type="Proteomes" id="UP000621799">
    <property type="component" value="Unassembled WGS sequence"/>
</dbReference>
<keyword evidence="5 9" id="KW-0547">Nucleotide-binding</keyword>